<dbReference type="RefSeq" id="WP_238277412.1">
    <property type="nucleotide sequence ID" value="NZ_BPQR01000058.1"/>
</dbReference>
<reference evidence="1" key="2">
    <citation type="submission" date="2021-08" db="EMBL/GenBank/DDBJ databases">
        <authorList>
            <person name="Tani A."/>
            <person name="Ola A."/>
            <person name="Ogura Y."/>
            <person name="Katsura K."/>
            <person name="Hayashi T."/>
        </authorList>
    </citation>
    <scope>NUCLEOTIDE SEQUENCE</scope>
    <source>
        <strain evidence="1">LMG 23639</strain>
    </source>
</reference>
<dbReference type="EMBL" id="BPQR01000058">
    <property type="protein sequence ID" value="GJE07981.1"/>
    <property type="molecule type" value="Genomic_DNA"/>
</dbReference>
<keyword evidence="2" id="KW-1185">Reference proteome</keyword>
<organism evidence="1 2">
    <name type="scientific">Methylobacterium jeotgali</name>
    <dbReference type="NCBI Taxonomy" id="381630"/>
    <lineage>
        <taxon>Bacteria</taxon>
        <taxon>Pseudomonadati</taxon>
        <taxon>Pseudomonadota</taxon>
        <taxon>Alphaproteobacteria</taxon>
        <taxon>Hyphomicrobiales</taxon>
        <taxon>Methylobacteriaceae</taxon>
        <taxon>Methylobacterium</taxon>
    </lineage>
</organism>
<comment type="caution">
    <text evidence="1">The sequence shown here is derived from an EMBL/GenBank/DDBJ whole genome shotgun (WGS) entry which is preliminary data.</text>
</comment>
<accession>A0ABQ4T0I1</accession>
<evidence type="ECO:0000313" key="2">
    <source>
        <dbReference type="Proteomes" id="UP001055102"/>
    </source>
</evidence>
<dbReference type="Proteomes" id="UP001055102">
    <property type="component" value="Unassembled WGS sequence"/>
</dbReference>
<gene>
    <name evidence="1" type="ORF">AOPFMNJM_3313</name>
</gene>
<name>A0ABQ4T0I1_9HYPH</name>
<sequence length="258" mass="27592">MVPGTALTGRFHFSTASLLIAPMAQQKAMNPLTHSVGLVKNVRVEATPSKVDLTQGIMNDVVASVNNGMPITGSGEVYEYTSRNLAYGLSQDPTGLVDMAPPQAITAAVAAGATSFTTAAANTFAVGDWGYIQEALDDQIHIFKVSAISTNTVTFTGYPVPTGLSFTTNARVGEFNKIDADPAKANNYFAVRVVGIAVDLSTPVVLHFPKCRITKGFAMGFSSDNFSNLPFEWTPLVPVATDPGYDADFRQRMQIFNR</sequence>
<protein>
    <submittedName>
        <fullName evidence="1">Uncharacterized protein</fullName>
    </submittedName>
</protein>
<reference evidence="1" key="1">
    <citation type="journal article" date="2021" name="Front. Microbiol.">
        <title>Comprehensive Comparative Genomics and Phenotyping of Methylobacterium Species.</title>
        <authorList>
            <person name="Alessa O."/>
            <person name="Ogura Y."/>
            <person name="Fujitani Y."/>
            <person name="Takami H."/>
            <person name="Hayashi T."/>
            <person name="Sahin N."/>
            <person name="Tani A."/>
        </authorList>
    </citation>
    <scope>NUCLEOTIDE SEQUENCE</scope>
    <source>
        <strain evidence="1">LMG 23639</strain>
    </source>
</reference>
<evidence type="ECO:0000313" key="1">
    <source>
        <dbReference type="EMBL" id="GJE07981.1"/>
    </source>
</evidence>
<proteinExistence type="predicted"/>